<dbReference type="Pfam" id="PF09837">
    <property type="entry name" value="DUF2064"/>
    <property type="match status" value="1"/>
</dbReference>
<dbReference type="AlphaFoldDB" id="A0A7S3FGK0"/>
<evidence type="ECO:0000313" key="2">
    <source>
        <dbReference type="EMBL" id="CAE0145007.1"/>
    </source>
</evidence>
<dbReference type="SUPFAM" id="SSF53448">
    <property type="entry name" value="Nucleotide-diphospho-sugar transferases"/>
    <property type="match status" value="1"/>
</dbReference>
<name>A0A7S3FGK0_9VIRI</name>
<dbReference type="NCBIfam" id="TIGR04282">
    <property type="entry name" value="glyco_like_cofC"/>
    <property type="match status" value="1"/>
</dbReference>
<evidence type="ECO:0008006" key="3">
    <source>
        <dbReference type="Google" id="ProtNLM"/>
    </source>
</evidence>
<evidence type="ECO:0000313" key="1">
    <source>
        <dbReference type="EMBL" id="CAE0145005.1"/>
    </source>
</evidence>
<dbReference type="Gene3D" id="3.90.550.10">
    <property type="entry name" value="Spore Coat Polysaccharide Biosynthesis Protein SpsA, Chain A"/>
    <property type="match status" value="1"/>
</dbReference>
<sequence length="270" mass="28454">MCQARRILHSLRQAARARRLTWLPPPFGRLPAAGRCKSRLAASVGGDAAAGLYARLLERTLAAGARAGRFTRRVVAVADAGDVARMRVWVAALRGGALRGRYEVVAQRQGALGERLESALADEFKRAHEEGEEGGYGRCAVVVGSDAPGLSAAVLDAAAGRLLDGGEQAAEAVLGPAADGGYYLLGLTRPVPEAFDGVPWSTAEVAAVTRRKLEAAGARLAEASALPTLRDVDDWRSLGEWAREARAGEPEDVSDALLDVLLVRQAEADL</sequence>
<gene>
    <name evidence="1" type="ORF">PSIN1315_LOCUS10143</name>
    <name evidence="2" type="ORF">PSIN1315_LOCUS10144</name>
</gene>
<dbReference type="InterPro" id="IPR018641">
    <property type="entry name" value="Trfase_1_rSAM/seldom-assoc"/>
</dbReference>
<organism evidence="1">
    <name type="scientific">Prasinoderma singulare</name>
    <dbReference type="NCBI Taxonomy" id="676789"/>
    <lineage>
        <taxon>Eukaryota</taxon>
        <taxon>Viridiplantae</taxon>
        <taxon>Prasinodermophyta</taxon>
        <taxon>Prasinodermophyceae</taxon>
        <taxon>Prasinodermales</taxon>
        <taxon>Prasinodermaceae</taxon>
        <taxon>Prasinoderma</taxon>
    </lineage>
</organism>
<dbReference type="InterPro" id="IPR029044">
    <property type="entry name" value="Nucleotide-diphossugar_trans"/>
</dbReference>
<dbReference type="EMBL" id="HBHY01015688">
    <property type="protein sequence ID" value="CAE0145007.1"/>
    <property type="molecule type" value="Transcribed_RNA"/>
</dbReference>
<protein>
    <recommendedName>
        <fullName evidence="3">Glycosyltransferase</fullName>
    </recommendedName>
</protein>
<dbReference type="PANTHER" id="PTHR36529:SF1">
    <property type="entry name" value="GLYCOSYLTRANSFERASE"/>
    <property type="match status" value="1"/>
</dbReference>
<accession>A0A7S3FGK0</accession>
<proteinExistence type="predicted"/>
<dbReference type="PANTHER" id="PTHR36529">
    <property type="entry name" value="SLL1095 PROTEIN"/>
    <property type="match status" value="1"/>
</dbReference>
<dbReference type="EMBL" id="HBHY01015687">
    <property type="protein sequence ID" value="CAE0145005.1"/>
    <property type="molecule type" value="Transcribed_RNA"/>
</dbReference>
<reference evidence="1" key="1">
    <citation type="submission" date="2021-01" db="EMBL/GenBank/DDBJ databases">
        <authorList>
            <person name="Corre E."/>
            <person name="Pelletier E."/>
            <person name="Niang G."/>
            <person name="Scheremetjew M."/>
            <person name="Finn R."/>
            <person name="Kale V."/>
            <person name="Holt S."/>
            <person name="Cochrane G."/>
            <person name="Meng A."/>
            <person name="Brown T."/>
            <person name="Cohen L."/>
        </authorList>
    </citation>
    <scope>NUCLEOTIDE SEQUENCE</scope>
    <source>
        <strain evidence="1">RCC927</strain>
    </source>
</reference>